<dbReference type="EMBL" id="JBHLVZ010000094">
    <property type="protein sequence ID" value="MFC0389154.1"/>
    <property type="molecule type" value="Genomic_DNA"/>
</dbReference>
<reference evidence="2 3" key="1">
    <citation type="submission" date="2024-09" db="EMBL/GenBank/DDBJ databases">
        <authorList>
            <person name="Sun Q."/>
            <person name="Mori K."/>
        </authorList>
    </citation>
    <scope>NUCLEOTIDE SEQUENCE [LARGE SCALE GENOMIC DNA]</scope>
    <source>
        <strain evidence="2 3">CCM 7468</strain>
    </source>
</reference>
<evidence type="ECO:0000313" key="3">
    <source>
        <dbReference type="Proteomes" id="UP001589789"/>
    </source>
</evidence>
<keyword evidence="1" id="KW-0472">Membrane</keyword>
<organism evidence="2 3">
    <name type="scientific">Muricoccus vinaceus</name>
    <dbReference type="NCBI Taxonomy" id="424704"/>
    <lineage>
        <taxon>Bacteria</taxon>
        <taxon>Pseudomonadati</taxon>
        <taxon>Pseudomonadota</taxon>
        <taxon>Alphaproteobacteria</taxon>
        <taxon>Acetobacterales</taxon>
        <taxon>Roseomonadaceae</taxon>
        <taxon>Muricoccus</taxon>
    </lineage>
</organism>
<keyword evidence="3" id="KW-1185">Reference proteome</keyword>
<comment type="caution">
    <text evidence="2">The sequence shown here is derived from an EMBL/GenBank/DDBJ whole genome shotgun (WGS) entry which is preliminary data.</text>
</comment>
<keyword evidence="1" id="KW-0812">Transmembrane</keyword>
<feature type="transmembrane region" description="Helical" evidence="1">
    <location>
        <begin position="50"/>
        <end position="73"/>
    </location>
</feature>
<evidence type="ECO:0000256" key="1">
    <source>
        <dbReference type="SAM" id="Phobius"/>
    </source>
</evidence>
<evidence type="ECO:0000313" key="2">
    <source>
        <dbReference type="EMBL" id="MFC0389154.1"/>
    </source>
</evidence>
<protein>
    <submittedName>
        <fullName evidence="2">Uncharacterized protein</fullName>
    </submittedName>
</protein>
<proteinExistence type="predicted"/>
<accession>A0ABV6IZV7</accession>
<sequence>MRIAKLKPLNGLTILRAERIVAASQVLRVTSWMSALGFVISLIVSPVDRGYAAAVLVFWLVSGGLSVLIPAIFASSKSPLGRAVKVELRRVRA</sequence>
<keyword evidence="1" id="KW-1133">Transmembrane helix</keyword>
<gene>
    <name evidence="2" type="ORF">ACFFIC_26915</name>
</gene>
<dbReference type="RefSeq" id="WP_377056263.1">
    <property type="nucleotide sequence ID" value="NZ_JBHLVZ010000094.1"/>
</dbReference>
<name>A0ABV6IZV7_9PROT</name>
<feature type="transmembrane region" description="Helical" evidence="1">
    <location>
        <begin position="20"/>
        <end position="44"/>
    </location>
</feature>
<dbReference type="Proteomes" id="UP001589789">
    <property type="component" value="Unassembled WGS sequence"/>
</dbReference>